<dbReference type="EMBL" id="AQQZ01000001">
    <property type="protein sequence ID" value="KNG95473.1"/>
    <property type="molecule type" value="Genomic_DNA"/>
</dbReference>
<dbReference type="AlphaFoldDB" id="A0A0L1JVS4"/>
<gene>
    <name evidence="1" type="ORF">ATO11_02415</name>
</gene>
<protein>
    <submittedName>
        <fullName evidence="1">Uncharacterized protein</fullName>
    </submittedName>
</protein>
<evidence type="ECO:0000313" key="1">
    <source>
        <dbReference type="EMBL" id="KNG95473.1"/>
    </source>
</evidence>
<evidence type="ECO:0000313" key="2">
    <source>
        <dbReference type="Proteomes" id="UP000036938"/>
    </source>
</evidence>
<comment type="caution">
    <text evidence="1">The sequence shown here is derived from an EMBL/GenBank/DDBJ whole genome shotgun (WGS) entry which is preliminary data.</text>
</comment>
<accession>A0A0L1JVS4</accession>
<dbReference type="Pfam" id="PF21843">
    <property type="entry name" value="DUF6902"/>
    <property type="match status" value="1"/>
</dbReference>
<name>A0A0L1JVS4_9RHOB</name>
<dbReference type="OrthoDB" id="7810029at2"/>
<dbReference type="RefSeq" id="WP_050529208.1">
    <property type="nucleotide sequence ID" value="NZ_AQQZ01000001.1"/>
</dbReference>
<organism evidence="1 2">
    <name type="scientific">Pseudaestuariivita atlantica</name>
    <dbReference type="NCBI Taxonomy" id="1317121"/>
    <lineage>
        <taxon>Bacteria</taxon>
        <taxon>Pseudomonadati</taxon>
        <taxon>Pseudomonadota</taxon>
        <taxon>Alphaproteobacteria</taxon>
        <taxon>Rhodobacterales</taxon>
        <taxon>Paracoccaceae</taxon>
        <taxon>Pseudaestuariivita</taxon>
    </lineage>
</organism>
<reference evidence="1 2" key="1">
    <citation type="journal article" date="2015" name="Int. J. Syst. Evol. Microbiol.">
        <title>Aestuariivita atlantica sp. nov., isolated from deep sea sediment of the Atlantic Ocean.</title>
        <authorList>
            <person name="Li G."/>
            <person name="Lai Q."/>
            <person name="Du Y."/>
            <person name="Liu X."/>
            <person name="Sun F."/>
            <person name="Shao Z."/>
        </authorList>
    </citation>
    <scope>NUCLEOTIDE SEQUENCE [LARGE SCALE GENOMIC DNA]</scope>
    <source>
        <strain evidence="1 2">22II-S11-z3</strain>
    </source>
</reference>
<dbReference type="InterPro" id="IPR054197">
    <property type="entry name" value="DUF6902"/>
</dbReference>
<dbReference type="PATRIC" id="fig|1317121.7.peg.489"/>
<keyword evidence="2" id="KW-1185">Reference proteome</keyword>
<dbReference type="Proteomes" id="UP000036938">
    <property type="component" value="Unassembled WGS sequence"/>
</dbReference>
<dbReference type="STRING" id="1317121.ATO11_02415"/>
<proteinExistence type="predicted"/>
<sequence>MSNVVAVDFKPRATTADDRAWRLSHSFARHRRFGEDVLWLKENAEFLNVLETGPLDVSDDALEVYDDFYARAAERMAYFPQYYRFFLGMVLDLEALRGGGETGLQLAEFARDRDLVAAELSDLQRAEARRLMLRRGIDPVKDPGLTDRLIVFASRPETFALPNKKAAYELTHIVFYLSEYGRRAPDLPDAVRRSLENAGTLAALEMNADLLSEICVALRFGGWTPPAGWEDWLARFVAASRVLPQDGTPVADGYHPYLVTQWHAGLTGGAQFGGEIGEGAVDFLVPGPSVHALREVSQALMHDPARTGDWEVMQRRLDGALSHDAGLHLAHVAETSPDFAAFFDVFARALPWGAVPSGLDSGFGA</sequence>